<protein>
    <submittedName>
        <fullName evidence="3">Uncharacterized protein LOC112491061</fullName>
    </submittedName>
</protein>
<evidence type="ECO:0000313" key="3">
    <source>
        <dbReference type="RefSeq" id="XP_024927853.2"/>
    </source>
</evidence>
<dbReference type="KEGG" id="zju:112491061"/>
<accession>A0A6P6G1C2</accession>
<keyword evidence="2" id="KW-1185">Reference proteome</keyword>
<dbReference type="Proteomes" id="UP001652623">
    <property type="component" value="Chromosome 8"/>
</dbReference>
<dbReference type="AlphaFoldDB" id="A0A6P6G1C2"/>
<evidence type="ECO:0000256" key="1">
    <source>
        <dbReference type="SAM" id="MobiDB-lite"/>
    </source>
</evidence>
<dbReference type="GeneID" id="112491061"/>
<gene>
    <name evidence="3" type="primary">LOC112491061</name>
</gene>
<dbReference type="RefSeq" id="XP_024927853.2">
    <property type="nucleotide sequence ID" value="XM_025072085.3"/>
</dbReference>
<organism evidence="2 3">
    <name type="scientific">Ziziphus jujuba</name>
    <name type="common">Chinese jujube</name>
    <name type="synonym">Ziziphus sativa</name>
    <dbReference type="NCBI Taxonomy" id="326968"/>
    <lineage>
        <taxon>Eukaryota</taxon>
        <taxon>Viridiplantae</taxon>
        <taxon>Streptophyta</taxon>
        <taxon>Embryophyta</taxon>
        <taxon>Tracheophyta</taxon>
        <taxon>Spermatophyta</taxon>
        <taxon>Magnoliopsida</taxon>
        <taxon>eudicotyledons</taxon>
        <taxon>Gunneridae</taxon>
        <taxon>Pentapetalae</taxon>
        <taxon>rosids</taxon>
        <taxon>fabids</taxon>
        <taxon>Rosales</taxon>
        <taxon>Rhamnaceae</taxon>
        <taxon>Paliureae</taxon>
        <taxon>Ziziphus</taxon>
    </lineage>
</organism>
<feature type="region of interest" description="Disordered" evidence="1">
    <location>
        <begin position="336"/>
        <end position="370"/>
    </location>
</feature>
<dbReference type="InParanoid" id="A0A6P6G1C2"/>
<sequence length="398" mass="45151">MANGGVGIGSRCFGGRAVMSPVSIYLAYKGTRVKEDGWRHKQRKLKTIHTDRMLTLAELEDAVYMALNLDREVYQLRLSFLFHVCLPYKPCECTTDTDVEIFIEERVLNPGYSSPLFVDVAPRVKPLHGSIPENRMQETKLDGLIRERSMDGTRYASDGESDRLSCSTPRNQVVDKPVVDVSKQHVHPNDAHVKLRTQIAIGLSYKGIWGKNADGLYVHENAKLKPIHIDTNSTLKDLKDAVYLALNMSRYTYQITLRFFARIWSQYESCDCVTDQHVKLFISEQNLKSIKHRSPLFVDAAPSVSVLYDEIKDSNWQLQGMLCGISLSRLASTDSSRLESRSESNTDEDDASVPCNEHSKTLDRPRKKQNLSNGKVRSIYRCRICEGDGHNKRTCPYA</sequence>
<evidence type="ECO:0000313" key="2">
    <source>
        <dbReference type="Proteomes" id="UP001652623"/>
    </source>
</evidence>
<reference evidence="3" key="1">
    <citation type="submission" date="2025-08" db="UniProtKB">
        <authorList>
            <consortium name="RefSeq"/>
        </authorList>
    </citation>
    <scope>IDENTIFICATION</scope>
    <source>
        <tissue evidence="3">Seedling</tissue>
    </source>
</reference>
<name>A0A6P6G1C2_ZIZJJ</name>
<proteinExistence type="predicted"/>